<keyword evidence="1" id="KW-0175">Coiled coil</keyword>
<name>A0A829GQJ8_LACPA</name>
<reference evidence="2 3" key="1">
    <citation type="journal article" date="2013" name="PLoS ONE">
        <title>Lactobacillus paracasei comparative genomics: towards species pan-genome definition and exploitation of diversity.</title>
        <authorList>
            <person name="Smokvina T."/>
            <person name="Wels M."/>
            <person name="Polka J."/>
            <person name="Chervaux C."/>
            <person name="Brisse S."/>
            <person name="Boekhorst J."/>
            <person name="van Hylckama Vlieg J.E."/>
            <person name="Siezen R.J."/>
        </authorList>
    </citation>
    <scope>NUCLEOTIDE SEQUENCE [LARGE SCALE GENOMIC DNA]</scope>
    <source>
        <strain evidence="2 3">Lpp14</strain>
    </source>
</reference>
<dbReference type="AlphaFoldDB" id="A0A829GQJ8"/>
<gene>
    <name evidence="2" type="ORF">Lpp14_06740</name>
</gene>
<protein>
    <recommendedName>
        <fullName evidence="4">CdiI immunity protein domain-containing protein</fullName>
    </recommendedName>
</protein>
<evidence type="ECO:0000313" key="3">
    <source>
        <dbReference type="Proteomes" id="UP000014264"/>
    </source>
</evidence>
<dbReference type="Proteomes" id="UP000014264">
    <property type="component" value="Unassembled WGS sequence"/>
</dbReference>
<evidence type="ECO:0000313" key="2">
    <source>
        <dbReference type="EMBL" id="EPC62722.1"/>
    </source>
</evidence>
<proteinExistence type="predicted"/>
<dbReference type="EMBL" id="ANJZ01000167">
    <property type="protein sequence ID" value="EPC62722.1"/>
    <property type="molecule type" value="Genomic_DNA"/>
</dbReference>
<sequence>MNPFDSFEYGSTMETALKCYILPDNLDGYTRLDTLIEILEEECEAEEIDENGLIAEKDLPAFRRMWKESPAEFVEIIAVEWVSTMEEIMKLRRRNETRD</sequence>
<evidence type="ECO:0000256" key="1">
    <source>
        <dbReference type="SAM" id="Coils"/>
    </source>
</evidence>
<evidence type="ECO:0008006" key="4">
    <source>
        <dbReference type="Google" id="ProtNLM"/>
    </source>
</evidence>
<feature type="coiled-coil region" evidence="1">
    <location>
        <begin position="29"/>
        <end position="56"/>
    </location>
</feature>
<organism evidence="2 3">
    <name type="scientific">Lacticaseibacillus paracasei subsp. paracasei Lpp14</name>
    <dbReference type="NCBI Taxonomy" id="1256204"/>
    <lineage>
        <taxon>Bacteria</taxon>
        <taxon>Bacillati</taxon>
        <taxon>Bacillota</taxon>
        <taxon>Bacilli</taxon>
        <taxon>Lactobacillales</taxon>
        <taxon>Lactobacillaceae</taxon>
        <taxon>Lacticaseibacillus</taxon>
    </lineage>
</organism>
<accession>A0A829GQJ8</accession>
<comment type="caution">
    <text evidence="2">The sequence shown here is derived from an EMBL/GenBank/DDBJ whole genome shotgun (WGS) entry which is preliminary data.</text>
</comment>